<accession>A0A7W5A1D9</accession>
<dbReference type="InterPro" id="IPR042070">
    <property type="entry name" value="PucR_C-HTH_sf"/>
</dbReference>
<keyword evidence="5" id="KW-1185">Reference proteome</keyword>
<evidence type="ECO:0000259" key="2">
    <source>
        <dbReference type="Pfam" id="PF13556"/>
    </source>
</evidence>
<proteinExistence type="inferred from homology"/>
<dbReference type="RefSeq" id="WP_183542492.1">
    <property type="nucleotide sequence ID" value="NZ_BMQT01000004.1"/>
</dbReference>
<dbReference type="Proteomes" id="UP000577707">
    <property type="component" value="Unassembled WGS sequence"/>
</dbReference>
<reference evidence="4 5" key="1">
    <citation type="submission" date="2020-08" db="EMBL/GenBank/DDBJ databases">
        <title>Genomic Encyclopedia of Type Strains, Phase III (KMG-III): the genomes of soil and plant-associated and newly described type strains.</title>
        <authorList>
            <person name="Whitman W."/>
        </authorList>
    </citation>
    <scope>NUCLEOTIDE SEQUENCE [LARGE SCALE GENOMIC DNA]</scope>
    <source>
        <strain evidence="4 5">CECT 3302</strain>
    </source>
</reference>
<dbReference type="EMBL" id="JACHXG010000002">
    <property type="protein sequence ID" value="MBB3087877.1"/>
    <property type="molecule type" value="Genomic_DNA"/>
</dbReference>
<dbReference type="AlphaFoldDB" id="A0A7W5A1D9"/>
<comment type="similarity">
    <text evidence="1">Belongs to the CdaR family.</text>
</comment>
<feature type="domain" description="PucR C-terminal helix-turn-helix" evidence="2">
    <location>
        <begin position="441"/>
        <end position="498"/>
    </location>
</feature>
<organism evidence="4 5">
    <name type="scientific">Nocardioides albus</name>
    <dbReference type="NCBI Taxonomy" id="1841"/>
    <lineage>
        <taxon>Bacteria</taxon>
        <taxon>Bacillati</taxon>
        <taxon>Actinomycetota</taxon>
        <taxon>Actinomycetes</taxon>
        <taxon>Propionibacteriales</taxon>
        <taxon>Nocardioidaceae</taxon>
        <taxon>Nocardioides</taxon>
    </lineage>
</organism>
<dbReference type="Pfam" id="PF17853">
    <property type="entry name" value="GGDEF_2"/>
    <property type="match status" value="1"/>
</dbReference>
<protein>
    <recommendedName>
        <fullName evidence="6">PucR family transcriptional regulator</fullName>
    </recommendedName>
</protein>
<dbReference type="PANTHER" id="PTHR33744:SF1">
    <property type="entry name" value="DNA-BINDING TRANSCRIPTIONAL ACTIVATOR ADER"/>
    <property type="match status" value="1"/>
</dbReference>
<evidence type="ECO:0000313" key="5">
    <source>
        <dbReference type="Proteomes" id="UP000577707"/>
    </source>
</evidence>
<comment type="caution">
    <text evidence="4">The sequence shown here is derived from an EMBL/GenBank/DDBJ whole genome shotgun (WGS) entry which is preliminary data.</text>
</comment>
<evidence type="ECO:0000259" key="3">
    <source>
        <dbReference type="Pfam" id="PF17853"/>
    </source>
</evidence>
<sequence>MSLPSVADLLAEPILADALVVAGSEGLEREVADVRWWTGESTPVQDQLVVCGAEPVTPSYRLDALVRRTGEAGAAGLLVVGASVRPLLSSLRLADRLQIPVLWLDDAEPVIIVQELTPRVRAPELVRARTVDRLLRQLAPRHTGQDIVAAAEGVLEAPLALVTSDGTNLLGSPIELDETLHLDRPVAQRGRAVLVHPVLDPDANRPAAWLACRVERAAESRMGLLAAGLAITEPFLRSWLTAQRAHADRDVLFRARLLSEVLSGRDSVSRDVVEGAVSVGWQLPEWHVGLHLSCDDPTASDQQAAAPERLRAALGEHGITLTEAVDRGDGWALWSSDEAEPGAADARALLRAVRLATAALPREWGMVVGIGRPHRGPGGLAETLAEARDAAYLASSHDFRPAVEHSDELGVARLLATWQQSAVTRAFAETALAPLRSNESLMATLRAYLESGGSVVLVAEALGVHRNTVTARLQQIRDRLGVDLDDPSQRLALQVACRSTGA</sequence>
<dbReference type="Pfam" id="PF13556">
    <property type="entry name" value="HTH_30"/>
    <property type="match status" value="1"/>
</dbReference>
<evidence type="ECO:0000256" key="1">
    <source>
        <dbReference type="ARBA" id="ARBA00006754"/>
    </source>
</evidence>
<dbReference type="PANTHER" id="PTHR33744">
    <property type="entry name" value="CARBOHYDRATE DIACID REGULATOR"/>
    <property type="match status" value="1"/>
</dbReference>
<dbReference type="InterPro" id="IPR025736">
    <property type="entry name" value="PucR_C-HTH_dom"/>
</dbReference>
<evidence type="ECO:0008006" key="6">
    <source>
        <dbReference type="Google" id="ProtNLM"/>
    </source>
</evidence>
<dbReference type="InterPro" id="IPR041522">
    <property type="entry name" value="CdaR_GGDEF"/>
</dbReference>
<gene>
    <name evidence="4" type="ORF">FHS12_000810</name>
</gene>
<evidence type="ECO:0000313" key="4">
    <source>
        <dbReference type="EMBL" id="MBB3087877.1"/>
    </source>
</evidence>
<dbReference type="InterPro" id="IPR051448">
    <property type="entry name" value="CdaR-like_regulators"/>
</dbReference>
<name>A0A7W5A1D9_9ACTN</name>
<feature type="domain" description="CdaR GGDEF-like" evidence="3">
    <location>
        <begin position="265"/>
        <end position="391"/>
    </location>
</feature>
<dbReference type="Gene3D" id="1.10.10.2840">
    <property type="entry name" value="PucR C-terminal helix-turn-helix domain"/>
    <property type="match status" value="1"/>
</dbReference>